<comment type="caution">
    <text evidence="2">The sequence shown here is derived from an EMBL/GenBank/DDBJ whole genome shotgun (WGS) entry which is preliminary data.</text>
</comment>
<dbReference type="Proteomes" id="UP000215902">
    <property type="component" value="Unassembled WGS sequence"/>
</dbReference>
<gene>
    <name evidence="2" type="ORF">BOX15_Mlig026890g2</name>
</gene>
<feature type="region of interest" description="Disordered" evidence="1">
    <location>
        <begin position="279"/>
        <end position="315"/>
    </location>
</feature>
<feature type="region of interest" description="Disordered" evidence="1">
    <location>
        <begin position="458"/>
        <end position="492"/>
    </location>
</feature>
<protein>
    <submittedName>
        <fullName evidence="2">Uncharacterized protein</fullName>
    </submittedName>
</protein>
<dbReference type="EMBL" id="NIVC01002372">
    <property type="protein sequence ID" value="PAA58465.1"/>
    <property type="molecule type" value="Genomic_DNA"/>
</dbReference>
<organism evidence="2 3">
    <name type="scientific">Macrostomum lignano</name>
    <dbReference type="NCBI Taxonomy" id="282301"/>
    <lineage>
        <taxon>Eukaryota</taxon>
        <taxon>Metazoa</taxon>
        <taxon>Spiralia</taxon>
        <taxon>Lophotrochozoa</taxon>
        <taxon>Platyhelminthes</taxon>
        <taxon>Rhabditophora</taxon>
        <taxon>Macrostomorpha</taxon>
        <taxon>Macrostomida</taxon>
        <taxon>Macrostomidae</taxon>
        <taxon>Macrostomum</taxon>
    </lineage>
</organism>
<accession>A0A267EA57</accession>
<evidence type="ECO:0000313" key="3">
    <source>
        <dbReference type="Proteomes" id="UP000215902"/>
    </source>
</evidence>
<proteinExistence type="predicted"/>
<feature type="compositionally biased region" description="Basic and acidic residues" evidence="1">
    <location>
        <begin position="229"/>
        <end position="243"/>
    </location>
</feature>
<feature type="compositionally biased region" description="Basic and acidic residues" evidence="1">
    <location>
        <begin position="89"/>
        <end position="106"/>
    </location>
</feature>
<dbReference type="OrthoDB" id="8185397at2759"/>
<evidence type="ECO:0000313" key="2">
    <source>
        <dbReference type="EMBL" id="PAA58465.1"/>
    </source>
</evidence>
<feature type="region of interest" description="Disordered" evidence="1">
    <location>
        <begin position="220"/>
        <end position="249"/>
    </location>
</feature>
<feature type="region of interest" description="Disordered" evidence="1">
    <location>
        <begin position="63"/>
        <end position="106"/>
    </location>
</feature>
<feature type="compositionally biased region" description="Low complexity" evidence="1">
    <location>
        <begin position="298"/>
        <end position="308"/>
    </location>
</feature>
<reference evidence="2 3" key="1">
    <citation type="submission" date="2017-06" db="EMBL/GenBank/DDBJ databases">
        <title>A platform for efficient transgenesis in Macrostomum lignano, a flatworm model organism for stem cell research.</title>
        <authorList>
            <person name="Berezikov E."/>
        </authorList>
    </citation>
    <scope>NUCLEOTIDE SEQUENCE [LARGE SCALE GENOMIC DNA]</scope>
    <source>
        <strain evidence="2">DV1</strain>
        <tissue evidence="2">Whole organism</tissue>
    </source>
</reference>
<name>A0A267EA57_9PLAT</name>
<evidence type="ECO:0000256" key="1">
    <source>
        <dbReference type="SAM" id="MobiDB-lite"/>
    </source>
</evidence>
<dbReference type="AlphaFoldDB" id="A0A267EA57"/>
<feature type="region of interest" description="Disordered" evidence="1">
    <location>
        <begin position="1"/>
        <end position="47"/>
    </location>
</feature>
<sequence>MAMQVIPMEPNGEYNPLKLRGNNQALENKRRNESVNEILKPPPQPLAREDQIESLQAYANAAELNSRAQPYQEEATSKKAANPFASESAAEKAARQQREAEEDIRRYKEERQRQLLEQNLEKKRDLQMLQSYYPWGRPGHGAPIGSPDQQESLRKQKLQLSEADDSGRQDAFASGSHSGENEGLALNRPGHGAPLRTQSGRLIAQLQGDPALRFRARDTGAAAGAAGHRGRDPAETLRYRQPDRGQGYARDLDLHIQQQKQQRELERTFELQEELNSLQYDPFGKPGAGAPNVKQPMQQQQQQQQQQLHQRRQEAAELAADFDYAQNPQVLQHHYQHEQQYGRQDEYSGMRQPLHQQSPEAGQFHLSRHHPHDIQSAPNPRSELSQQQQQPGYEPFGRPGAGAPLRDRDGRIVPSVFGATAKFEETPGEKQKKAEAAKIYSQELERGLIEQSLNRRLEEQQRRAPMENPIADQLSRSSVGKPPRDPRTGVLLDQHLPSSDVTHINYKTPRHKFQSMTGYQPLPAFVQTASGYGSELEQAAMERAAARRIDRAREMHEADRHAQAFDRMFGRPGAGAPVSAGAKKVNLDKALHNPDGMRNEYKKTVEHVTQVPSTSYVRNNNGSNHGNAYQIQSNGSDAYRQPYNLLAPYAIQKQA</sequence>
<feature type="region of interest" description="Disordered" evidence="1">
    <location>
        <begin position="335"/>
        <end position="410"/>
    </location>
</feature>
<keyword evidence="3" id="KW-1185">Reference proteome</keyword>
<feature type="compositionally biased region" description="Polar residues" evidence="1">
    <location>
        <begin position="376"/>
        <end position="391"/>
    </location>
</feature>
<feature type="region of interest" description="Disordered" evidence="1">
    <location>
        <begin position="131"/>
        <end position="200"/>
    </location>
</feature>